<reference evidence="9" key="2">
    <citation type="submission" date="2024-05" db="EMBL/GenBank/DDBJ databases">
        <title>Rhodohalobacter halophilus gen. nov., sp. nov., a moderately halophilic member of the family Balneolaceae.</title>
        <authorList>
            <person name="Xia J."/>
        </authorList>
    </citation>
    <scope>NUCLEOTIDE SEQUENCE</scope>
    <source>
        <strain evidence="9">WB101</strain>
    </source>
</reference>
<dbReference type="PROSITE" id="PS51257">
    <property type="entry name" value="PROKAR_LIPOPROTEIN"/>
    <property type="match status" value="1"/>
</dbReference>
<proteinExistence type="inferred from homology"/>
<name>A0ABS9KDX9_9BACT</name>
<feature type="chain" id="PRO_5045758771" description="Peptidyl-prolyl cis-trans isomerase" evidence="7">
    <location>
        <begin position="20"/>
        <end position="250"/>
    </location>
</feature>
<dbReference type="PANTHER" id="PTHR43811">
    <property type="entry name" value="FKBP-TYPE PEPTIDYL-PROLYL CIS-TRANS ISOMERASE FKPA"/>
    <property type="match status" value="1"/>
</dbReference>
<sequence length="250" mass="27909">MKHLYLAAIILISSMLLFSACNSYEQRASEDLSTKIDSLSYSFGYLQGSSLSNEGINDIDIQNYVAGLQTGLDTTDTSVAIDQIAMQTLIQTYLQELEMNRQQQAEEEASVNRERGVAFLEENLQNEDVTETESGLQYRVLEEGDGDSPTAEDRVQVHYEGRLLSDEVFDSSYERGQPATFPLNRVIPGWTEGLQLMQEGAQYRFFIPADLAYGANPPQGSPIPPGAVLIFDVELLEVNPEPQQQQLQQQ</sequence>
<evidence type="ECO:0000256" key="2">
    <source>
        <dbReference type="ARBA" id="ARBA00006577"/>
    </source>
</evidence>
<dbReference type="Pfam" id="PF00254">
    <property type="entry name" value="FKBP_C"/>
    <property type="match status" value="1"/>
</dbReference>
<keyword evidence="10" id="KW-1185">Reference proteome</keyword>
<protein>
    <recommendedName>
        <fullName evidence="6">Peptidyl-prolyl cis-trans isomerase</fullName>
        <ecNumber evidence="6">5.2.1.8</ecNumber>
    </recommendedName>
</protein>
<dbReference type="InterPro" id="IPR000774">
    <property type="entry name" value="PPIase_FKBP_N"/>
</dbReference>
<comment type="catalytic activity">
    <reaction evidence="1 5 6">
        <text>[protein]-peptidylproline (omega=180) = [protein]-peptidylproline (omega=0)</text>
        <dbReference type="Rhea" id="RHEA:16237"/>
        <dbReference type="Rhea" id="RHEA-COMP:10747"/>
        <dbReference type="Rhea" id="RHEA-COMP:10748"/>
        <dbReference type="ChEBI" id="CHEBI:83833"/>
        <dbReference type="ChEBI" id="CHEBI:83834"/>
        <dbReference type="EC" id="5.2.1.8"/>
    </reaction>
</comment>
<dbReference type="EMBL" id="JAKLWS010000012">
    <property type="protein sequence ID" value="MCG2589062.1"/>
    <property type="molecule type" value="Genomic_DNA"/>
</dbReference>
<dbReference type="Gene3D" id="3.10.50.40">
    <property type="match status" value="1"/>
</dbReference>
<keyword evidence="4 5" id="KW-0413">Isomerase</keyword>
<dbReference type="PROSITE" id="PS50059">
    <property type="entry name" value="FKBP_PPIASE"/>
    <property type="match status" value="1"/>
</dbReference>
<dbReference type="InterPro" id="IPR046357">
    <property type="entry name" value="PPIase_dom_sf"/>
</dbReference>
<evidence type="ECO:0000256" key="3">
    <source>
        <dbReference type="ARBA" id="ARBA00023110"/>
    </source>
</evidence>
<accession>A0ABS9KDX9</accession>
<dbReference type="GO" id="GO:0016853">
    <property type="term" value="F:isomerase activity"/>
    <property type="evidence" value="ECO:0007669"/>
    <property type="project" value="UniProtKB-KW"/>
</dbReference>
<reference evidence="9" key="1">
    <citation type="submission" date="2022-01" db="EMBL/GenBank/DDBJ databases">
        <authorList>
            <person name="Wang Y."/>
        </authorList>
    </citation>
    <scope>NUCLEOTIDE SEQUENCE</scope>
    <source>
        <strain evidence="9">WB101</strain>
    </source>
</reference>
<evidence type="ECO:0000256" key="5">
    <source>
        <dbReference type="PROSITE-ProRule" id="PRU00277"/>
    </source>
</evidence>
<gene>
    <name evidence="9" type="ORF">L6773_10815</name>
</gene>
<dbReference type="Proteomes" id="UP001165366">
    <property type="component" value="Unassembled WGS sequence"/>
</dbReference>
<dbReference type="PANTHER" id="PTHR43811:SF57">
    <property type="entry name" value="FKBP-TYPE PEPTIDYL-PROLYL CIS-TRANS ISOMERASE FKPA-RELATED"/>
    <property type="match status" value="1"/>
</dbReference>
<comment type="similarity">
    <text evidence="2 6">Belongs to the FKBP-type PPIase family.</text>
</comment>
<evidence type="ECO:0000256" key="7">
    <source>
        <dbReference type="SAM" id="SignalP"/>
    </source>
</evidence>
<evidence type="ECO:0000313" key="10">
    <source>
        <dbReference type="Proteomes" id="UP001165366"/>
    </source>
</evidence>
<dbReference type="Pfam" id="PF01346">
    <property type="entry name" value="FKBP_N"/>
    <property type="match status" value="1"/>
</dbReference>
<feature type="signal peptide" evidence="7">
    <location>
        <begin position="1"/>
        <end position="19"/>
    </location>
</feature>
<feature type="domain" description="PPIase FKBP-type" evidence="8">
    <location>
        <begin position="152"/>
        <end position="239"/>
    </location>
</feature>
<dbReference type="EC" id="5.2.1.8" evidence="6"/>
<dbReference type="Gene3D" id="1.10.287.460">
    <property type="entry name" value="Peptidyl-prolyl cis-trans isomerase, FKBP-type, N-terminal domain"/>
    <property type="match status" value="1"/>
</dbReference>
<evidence type="ECO:0000256" key="4">
    <source>
        <dbReference type="ARBA" id="ARBA00023235"/>
    </source>
</evidence>
<dbReference type="RefSeq" id="WP_237854320.1">
    <property type="nucleotide sequence ID" value="NZ_JAKLWS010000012.1"/>
</dbReference>
<evidence type="ECO:0000259" key="8">
    <source>
        <dbReference type="PROSITE" id="PS50059"/>
    </source>
</evidence>
<dbReference type="InterPro" id="IPR001179">
    <property type="entry name" value="PPIase_FKBP_dom"/>
</dbReference>
<organism evidence="9 10">
    <name type="scientific">Rhodohalobacter sulfatireducens</name>
    <dbReference type="NCBI Taxonomy" id="2911366"/>
    <lineage>
        <taxon>Bacteria</taxon>
        <taxon>Pseudomonadati</taxon>
        <taxon>Balneolota</taxon>
        <taxon>Balneolia</taxon>
        <taxon>Balneolales</taxon>
        <taxon>Balneolaceae</taxon>
        <taxon>Rhodohalobacter</taxon>
    </lineage>
</organism>
<evidence type="ECO:0000313" key="9">
    <source>
        <dbReference type="EMBL" id="MCG2589062.1"/>
    </source>
</evidence>
<keyword evidence="7" id="KW-0732">Signal</keyword>
<evidence type="ECO:0000256" key="6">
    <source>
        <dbReference type="RuleBase" id="RU003915"/>
    </source>
</evidence>
<dbReference type="SUPFAM" id="SSF54534">
    <property type="entry name" value="FKBP-like"/>
    <property type="match status" value="1"/>
</dbReference>
<comment type="caution">
    <text evidence="9">The sequence shown here is derived from an EMBL/GenBank/DDBJ whole genome shotgun (WGS) entry which is preliminary data.</text>
</comment>
<dbReference type="InterPro" id="IPR036944">
    <property type="entry name" value="PPIase_FKBP_N_sf"/>
</dbReference>
<keyword evidence="3 5" id="KW-0697">Rotamase</keyword>
<evidence type="ECO:0000256" key="1">
    <source>
        <dbReference type="ARBA" id="ARBA00000971"/>
    </source>
</evidence>